<dbReference type="OMA" id="TQWLWYY"/>
<dbReference type="PANTHER" id="PTHR45740">
    <property type="entry name" value="POLY [ADP-RIBOSE] POLYMERASE"/>
    <property type="match status" value="1"/>
</dbReference>
<reference evidence="15" key="2">
    <citation type="submission" date="2025-08" db="UniProtKB">
        <authorList>
            <consortium name="Ensembl"/>
        </authorList>
    </citation>
    <scope>IDENTIFICATION</scope>
</reference>
<dbReference type="PROSITE" id="PS50103">
    <property type="entry name" value="ZF_C3H1"/>
    <property type="match status" value="3"/>
</dbReference>
<organism evidence="15 16">
    <name type="scientific">Sparus aurata</name>
    <name type="common">Gilthead sea bream</name>
    <dbReference type="NCBI Taxonomy" id="8175"/>
    <lineage>
        <taxon>Eukaryota</taxon>
        <taxon>Metazoa</taxon>
        <taxon>Chordata</taxon>
        <taxon>Craniata</taxon>
        <taxon>Vertebrata</taxon>
        <taxon>Euteleostomi</taxon>
        <taxon>Actinopterygii</taxon>
        <taxon>Neopterygii</taxon>
        <taxon>Teleostei</taxon>
        <taxon>Neoteleostei</taxon>
        <taxon>Acanthomorphata</taxon>
        <taxon>Eupercaria</taxon>
        <taxon>Spariformes</taxon>
        <taxon>Sparidae</taxon>
        <taxon>Sparus</taxon>
    </lineage>
</organism>
<keyword evidence="8 11" id="KW-0862">Zinc</keyword>
<dbReference type="InterPro" id="IPR051712">
    <property type="entry name" value="ARTD-AVP"/>
</dbReference>
<reference evidence="15" key="3">
    <citation type="submission" date="2025-09" db="UniProtKB">
        <authorList>
            <consortium name="Ensembl"/>
        </authorList>
    </citation>
    <scope>IDENTIFICATION</scope>
</reference>
<dbReference type="Pfam" id="PF02825">
    <property type="entry name" value="WWE"/>
    <property type="match status" value="1"/>
</dbReference>
<dbReference type="GO" id="GO:0005634">
    <property type="term" value="C:nucleus"/>
    <property type="evidence" value="ECO:0007669"/>
    <property type="project" value="UniProtKB-SubCell"/>
</dbReference>
<feature type="zinc finger region" description="C3H1-type" evidence="11">
    <location>
        <begin position="106"/>
        <end position="131"/>
    </location>
</feature>
<dbReference type="InterPro" id="IPR037197">
    <property type="entry name" value="WWE_dom_sf"/>
</dbReference>
<feature type="domain" description="C3H1-type" evidence="13">
    <location>
        <begin position="192"/>
        <end position="214"/>
    </location>
</feature>
<evidence type="ECO:0000256" key="5">
    <source>
        <dbReference type="ARBA" id="ARBA00022723"/>
    </source>
</evidence>
<dbReference type="PANTHER" id="PTHR45740:SF13">
    <property type="entry name" value="POLY (ADP-RIBOSE) POLYMERASE FAMILY, MEMBER 12B"/>
    <property type="match status" value="1"/>
</dbReference>
<dbReference type="GO" id="GO:0005737">
    <property type="term" value="C:cytoplasm"/>
    <property type="evidence" value="ECO:0007669"/>
    <property type="project" value="UniProtKB-SubCell"/>
</dbReference>
<dbReference type="PROSITE" id="PS50918">
    <property type="entry name" value="WWE"/>
    <property type="match status" value="1"/>
</dbReference>
<comment type="similarity">
    <text evidence="10">Belongs to the ARTD/PARP family.</text>
</comment>
<accession>A0A671UF60</accession>
<keyword evidence="9" id="KW-0539">Nucleus</keyword>
<dbReference type="GO" id="GO:0003950">
    <property type="term" value="F:NAD+ poly-ADP-ribosyltransferase activity"/>
    <property type="evidence" value="ECO:0007669"/>
    <property type="project" value="TreeGrafter"/>
</dbReference>
<feature type="region of interest" description="Disordered" evidence="12">
    <location>
        <begin position="447"/>
        <end position="470"/>
    </location>
</feature>
<feature type="zinc finger region" description="C3H1-type" evidence="11">
    <location>
        <begin position="192"/>
        <end position="214"/>
    </location>
</feature>
<evidence type="ECO:0000256" key="2">
    <source>
        <dbReference type="ARBA" id="ARBA00004496"/>
    </source>
</evidence>
<evidence type="ECO:0000256" key="1">
    <source>
        <dbReference type="ARBA" id="ARBA00004123"/>
    </source>
</evidence>
<dbReference type="Gene3D" id="4.10.1000.10">
    <property type="entry name" value="Zinc finger, CCCH-type"/>
    <property type="match status" value="1"/>
</dbReference>
<dbReference type="Ensembl" id="ENSSAUT00010012044.1">
    <property type="protein sequence ID" value="ENSSAUP00010011324.1"/>
    <property type="gene ID" value="ENSSAUG00010005456.1"/>
</dbReference>
<dbReference type="OrthoDB" id="6133115at2759"/>
<sequence length="470" mass="54253">MSYSREVLLATSLLCSSSGSMQLLQLYRKLLQCCDITEKQFLDIIQQCPRFLLVRGPVGAGEERLENCTVVAQTSLRLCSRYGREPCTESGSGSGEEDGGCQQLHLCKFFIYGNCRFGKGRRSCKFSHDIRSDHNYRLLRECTLHELNEDDLFLLLLQNDPSLLPQVCQHYNKGSGPHGSCSFEQTCTKVHLCQHFVQGDCTFGLKCKRLHAIGNHGRRMLEERGLSRDIIQELPFIYRNIYHLSAAATSTENLPESWCKPQTDDRNNICLHFIRNSCRFRNECRRVHFHLPYKWEVFDGLTWIDLQHMEDIEQDFCDPSKTQSGGDQPVNFLTKSQGSQRVRRLSTVSSVTKPPHYTLTTQWLWYYKGDQGNWVEYGQLDEKQRSTSVTSQTLEEAFLSDKTADVQVVKGQRQYVISFRDMYQRNPKHNTKRQVRRRPRFVSVAEVERQAGSVEKPPPYDFLSLQTGSD</sequence>
<keyword evidence="16" id="KW-1185">Reference proteome</keyword>
<dbReference type="Pfam" id="PF25261">
    <property type="entry name" value="zf-CCCH_PARP12"/>
    <property type="match status" value="1"/>
</dbReference>
<dbReference type="SMART" id="SM00356">
    <property type="entry name" value="ZnF_C3H1"/>
    <property type="match status" value="3"/>
</dbReference>
<evidence type="ECO:0000259" key="14">
    <source>
        <dbReference type="PROSITE" id="PS50918"/>
    </source>
</evidence>
<dbReference type="Proteomes" id="UP000472265">
    <property type="component" value="Chromosome 14"/>
</dbReference>
<feature type="domain" description="C3H1-type" evidence="13">
    <location>
        <begin position="106"/>
        <end position="131"/>
    </location>
</feature>
<evidence type="ECO:0000256" key="9">
    <source>
        <dbReference type="ARBA" id="ARBA00023242"/>
    </source>
</evidence>
<dbReference type="SUPFAM" id="SSF117839">
    <property type="entry name" value="WWE domain"/>
    <property type="match status" value="1"/>
</dbReference>
<keyword evidence="3" id="KW-0963">Cytoplasm</keyword>
<protein>
    <submittedName>
        <fullName evidence="15">Poly (ADP-ribose) polymerase family, member 12b</fullName>
    </submittedName>
</protein>
<dbReference type="Pfam" id="PF23466">
    <property type="entry name" value="WWE_4"/>
    <property type="match status" value="1"/>
</dbReference>
<dbReference type="InParanoid" id="A0A671UF60"/>
<evidence type="ECO:0000256" key="12">
    <source>
        <dbReference type="SAM" id="MobiDB-lite"/>
    </source>
</evidence>
<dbReference type="GeneTree" id="ENSGT00940000164581"/>
<feature type="domain" description="C3H1-type" evidence="13">
    <location>
        <begin position="264"/>
        <end position="291"/>
    </location>
</feature>
<dbReference type="GO" id="GO:0008270">
    <property type="term" value="F:zinc ion binding"/>
    <property type="evidence" value="ECO:0007669"/>
    <property type="project" value="UniProtKB-KW"/>
</dbReference>
<evidence type="ECO:0000256" key="8">
    <source>
        <dbReference type="ARBA" id="ARBA00022833"/>
    </source>
</evidence>
<dbReference type="Pfam" id="PF24356">
    <property type="entry name" value="WHD_PARP12"/>
    <property type="match status" value="1"/>
</dbReference>
<evidence type="ECO:0000259" key="13">
    <source>
        <dbReference type="PROSITE" id="PS50103"/>
    </source>
</evidence>
<dbReference type="InterPro" id="IPR004170">
    <property type="entry name" value="WWE_dom"/>
</dbReference>
<comment type="subcellular location">
    <subcellularLocation>
        <location evidence="2">Cytoplasm</location>
    </subcellularLocation>
    <subcellularLocation>
        <location evidence="1">Nucleus</location>
    </subcellularLocation>
</comment>
<dbReference type="InterPro" id="IPR000571">
    <property type="entry name" value="Znf_CCCH"/>
</dbReference>
<evidence type="ECO:0000256" key="11">
    <source>
        <dbReference type="PROSITE-ProRule" id="PRU00723"/>
    </source>
</evidence>
<evidence type="ECO:0000256" key="10">
    <source>
        <dbReference type="ARBA" id="ARBA00024347"/>
    </source>
</evidence>
<dbReference type="Gene3D" id="3.30.720.50">
    <property type="match status" value="1"/>
</dbReference>
<keyword evidence="7 11" id="KW-0863">Zinc-finger</keyword>
<feature type="zinc finger region" description="C3H1-type" evidence="11">
    <location>
        <begin position="264"/>
        <end position="291"/>
    </location>
</feature>
<feature type="domain" description="WWE" evidence="14">
    <location>
        <begin position="350"/>
        <end position="437"/>
    </location>
</feature>
<reference evidence="15" key="1">
    <citation type="submission" date="2021-04" db="EMBL/GenBank/DDBJ databases">
        <authorList>
            <consortium name="Wellcome Sanger Institute Data Sharing"/>
        </authorList>
    </citation>
    <scope>NUCLEOTIDE SEQUENCE [LARGE SCALE GENOMIC DNA]</scope>
</reference>
<evidence type="ECO:0000256" key="7">
    <source>
        <dbReference type="ARBA" id="ARBA00022771"/>
    </source>
</evidence>
<evidence type="ECO:0000256" key="6">
    <source>
        <dbReference type="ARBA" id="ARBA00022737"/>
    </source>
</evidence>
<evidence type="ECO:0000256" key="4">
    <source>
        <dbReference type="ARBA" id="ARBA00022553"/>
    </source>
</evidence>
<evidence type="ECO:0000313" key="16">
    <source>
        <dbReference type="Proteomes" id="UP000472265"/>
    </source>
</evidence>
<dbReference type="GO" id="GO:1990404">
    <property type="term" value="F:NAD+-protein mono-ADP-ribosyltransferase activity"/>
    <property type="evidence" value="ECO:0007669"/>
    <property type="project" value="TreeGrafter"/>
</dbReference>
<gene>
    <name evidence="15" type="primary">parp12b</name>
</gene>
<name>A0A671UF60_SPAAU</name>
<dbReference type="InterPro" id="IPR056226">
    <property type="entry name" value="WH_PARP12"/>
</dbReference>
<dbReference type="Gene3D" id="3.30.1370.210">
    <property type="match status" value="1"/>
</dbReference>
<proteinExistence type="inferred from homology"/>
<dbReference type="InterPro" id="IPR057602">
    <property type="entry name" value="Zfn-CCCH_PARP12"/>
</dbReference>
<keyword evidence="5 11" id="KW-0479">Metal-binding</keyword>
<keyword evidence="4" id="KW-0597">Phosphoprotein</keyword>
<dbReference type="AlphaFoldDB" id="A0A671UF60"/>
<keyword evidence="6" id="KW-0677">Repeat</keyword>
<evidence type="ECO:0000313" key="15">
    <source>
        <dbReference type="Ensembl" id="ENSSAUP00010011324.1"/>
    </source>
</evidence>
<evidence type="ECO:0000256" key="3">
    <source>
        <dbReference type="ARBA" id="ARBA00022490"/>
    </source>
</evidence>